<dbReference type="EMBL" id="HBUE01217548">
    <property type="protein sequence ID" value="CAG6537848.1"/>
    <property type="molecule type" value="Transcribed_RNA"/>
</dbReference>
<protein>
    <submittedName>
        <fullName evidence="2">(northern house mosquito) hypothetical protein</fullName>
    </submittedName>
</protein>
<dbReference type="EMBL" id="HBUE01324111">
    <property type="protein sequence ID" value="CAG6589861.1"/>
    <property type="molecule type" value="Transcribed_RNA"/>
</dbReference>
<dbReference type="EMBL" id="HBUE01217551">
    <property type="protein sequence ID" value="CAG6537850.1"/>
    <property type="molecule type" value="Transcribed_RNA"/>
</dbReference>
<evidence type="ECO:0000313" key="2">
    <source>
        <dbReference type="EMBL" id="CAG6537848.1"/>
    </source>
</evidence>
<dbReference type="EMBL" id="HBUE01051861">
    <property type="protein sequence ID" value="CAG6464813.1"/>
    <property type="molecule type" value="Transcribed_RNA"/>
</dbReference>
<dbReference type="EMBL" id="HBUE01324112">
    <property type="protein sequence ID" value="CAG6589864.1"/>
    <property type="molecule type" value="Transcribed_RNA"/>
</dbReference>
<reference evidence="2" key="1">
    <citation type="submission" date="2021-05" db="EMBL/GenBank/DDBJ databases">
        <authorList>
            <person name="Alioto T."/>
            <person name="Alioto T."/>
            <person name="Gomez Garrido J."/>
        </authorList>
    </citation>
    <scope>NUCLEOTIDE SEQUENCE</scope>
</reference>
<organism evidence="2">
    <name type="scientific">Culex pipiens</name>
    <name type="common">House mosquito</name>
    <dbReference type="NCBI Taxonomy" id="7175"/>
    <lineage>
        <taxon>Eukaryota</taxon>
        <taxon>Metazoa</taxon>
        <taxon>Ecdysozoa</taxon>
        <taxon>Arthropoda</taxon>
        <taxon>Hexapoda</taxon>
        <taxon>Insecta</taxon>
        <taxon>Pterygota</taxon>
        <taxon>Neoptera</taxon>
        <taxon>Endopterygota</taxon>
        <taxon>Diptera</taxon>
        <taxon>Nematocera</taxon>
        <taxon>Culicoidea</taxon>
        <taxon>Culicidae</taxon>
        <taxon>Culicinae</taxon>
        <taxon>Culicini</taxon>
        <taxon>Culex</taxon>
        <taxon>Culex</taxon>
    </lineage>
</organism>
<dbReference type="EMBL" id="HBUE01051856">
    <property type="protein sequence ID" value="CAG6464810.1"/>
    <property type="molecule type" value="Transcribed_RNA"/>
</dbReference>
<keyword evidence="1" id="KW-1133">Transmembrane helix</keyword>
<feature type="transmembrane region" description="Helical" evidence="1">
    <location>
        <begin position="53"/>
        <end position="81"/>
    </location>
</feature>
<sequence length="109" mass="12681">MGKPAGMKPQQQQQKKTTPIHNIQFFTCVKALFASLHFSTLPLFIFQLRNWTLAILVGGGAMFFFLFSALCSSLFFIYFIFVYFTLYLWRAPLFYSVLFFSATKLLVYC</sequence>
<dbReference type="EMBL" id="HBUE01051862">
    <property type="protein sequence ID" value="CAG6464816.1"/>
    <property type="molecule type" value="Transcribed_RNA"/>
</dbReference>
<keyword evidence="1" id="KW-0812">Transmembrane</keyword>
<dbReference type="AlphaFoldDB" id="A0A8D8MRH6"/>
<name>A0A8D8MRH6_CULPI</name>
<feature type="transmembrane region" description="Helical" evidence="1">
    <location>
        <begin position="87"/>
        <end position="107"/>
    </location>
</feature>
<dbReference type="EMBL" id="HBUE01324108">
    <property type="protein sequence ID" value="CAG6589859.1"/>
    <property type="molecule type" value="Transcribed_RNA"/>
</dbReference>
<accession>A0A8D8MRH6</accession>
<keyword evidence="1" id="KW-0472">Membrane</keyword>
<dbReference type="EMBL" id="HBUE01217552">
    <property type="protein sequence ID" value="CAG6537853.1"/>
    <property type="molecule type" value="Transcribed_RNA"/>
</dbReference>
<proteinExistence type="predicted"/>
<evidence type="ECO:0000256" key="1">
    <source>
        <dbReference type="SAM" id="Phobius"/>
    </source>
</evidence>
<feature type="transmembrane region" description="Helical" evidence="1">
    <location>
        <begin position="23"/>
        <end position="46"/>
    </location>
</feature>